<dbReference type="InterPro" id="IPR013249">
    <property type="entry name" value="RNA_pol_sigma70_r4_t2"/>
</dbReference>
<dbReference type="InterPro" id="IPR014284">
    <property type="entry name" value="RNA_pol_sigma-70_dom"/>
</dbReference>
<dbReference type="SUPFAM" id="SSF88659">
    <property type="entry name" value="Sigma3 and sigma4 domains of RNA polymerase sigma factors"/>
    <property type="match status" value="1"/>
</dbReference>
<dbReference type="InterPro" id="IPR036388">
    <property type="entry name" value="WH-like_DNA-bd_sf"/>
</dbReference>
<dbReference type="PANTHER" id="PTHR43133">
    <property type="entry name" value="RNA POLYMERASE ECF-TYPE SIGMA FACTO"/>
    <property type="match status" value="1"/>
</dbReference>
<accession>A0ABW3T265</accession>
<name>A0ABW3T265_9CAUL</name>
<dbReference type="SUPFAM" id="SSF88946">
    <property type="entry name" value="Sigma2 domain of RNA polymerase sigma factors"/>
    <property type="match status" value="1"/>
</dbReference>
<evidence type="ECO:0000313" key="8">
    <source>
        <dbReference type="EMBL" id="MFD1190316.1"/>
    </source>
</evidence>
<organism evidence="8 9">
    <name type="scientific">Phenylobacterium conjunctum</name>
    <dbReference type="NCBI Taxonomy" id="1298959"/>
    <lineage>
        <taxon>Bacteria</taxon>
        <taxon>Pseudomonadati</taxon>
        <taxon>Pseudomonadota</taxon>
        <taxon>Alphaproteobacteria</taxon>
        <taxon>Caulobacterales</taxon>
        <taxon>Caulobacteraceae</taxon>
        <taxon>Phenylobacterium</taxon>
    </lineage>
</organism>
<evidence type="ECO:0000259" key="6">
    <source>
        <dbReference type="Pfam" id="PF04542"/>
    </source>
</evidence>
<dbReference type="RefSeq" id="WP_377353092.1">
    <property type="nucleotide sequence ID" value="NZ_JBHTLQ010000011.1"/>
</dbReference>
<feature type="domain" description="RNA polymerase sigma-70 region 2" evidence="6">
    <location>
        <begin position="55"/>
        <end position="115"/>
    </location>
</feature>
<keyword evidence="3" id="KW-0731">Sigma factor</keyword>
<dbReference type="Gene3D" id="1.10.10.10">
    <property type="entry name" value="Winged helix-like DNA-binding domain superfamily/Winged helix DNA-binding domain"/>
    <property type="match status" value="1"/>
</dbReference>
<sequence length="210" mass="22858">MAESRLDPCPDGSRLAREGPDRACDRVELKLASDDDSGPPSTAGDLLGLYLEKRANLVRFFAARLGARAAAEDLAQDLYLKIAALPADEPVQNPNALLYRMGANLMLDRMRQDRRAAAREGAWRETVTVRIGAEDIQDEPAVDDAIGDRQRLAQLIAGLQDLPPRMRQAFQLHKLQGLSHAETARAMGVSVSAVEKHISGALKTLLARLG</sequence>
<reference evidence="9" key="1">
    <citation type="journal article" date="2019" name="Int. J. Syst. Evol. Microbiol.">
        <title>The Global Catalogue of Microorganisms (GCM) 10K type strain sequencing project: providing services to taxonomists for standard genome sequencing and annotation.</title>
        <authorList>
            <consortium name="The Broad Institute Genomics Platform"/>
            <consortium name="The Broad Institute Genome Sequencing Center for Infectious Disease"/>
            <person name="Wu L."/>
            <person name="Ma J."/>
        </authorList>
    </citation>
    <scope>NUCLEOTIDE SEQUENCE [LARGE SCALE GENOMIC DNA]</scope>
    <source>
        <strain evidence="9">CCUG 55074</strain>
    </source>
</reference>
<comment type="similarity">
    <text evidence="1">Belongs to the sigma-70 factor family. ECF subfamily.</text>
</comment>
<dbReference type="Pfam" id="PF04542">
    <property type="entry name" value="Sigma70_r2"/>
    <property type="match status" value="1"/>
</dbReference>
<comment type="caution">
    <text evidence="8">The sequence shown here is derived from an EMBL/GenBank/DDBJ whole genome shotgun (WGS) entry which is preliminary data.</text>
</comment>
<evidence type="ECO:0000256" key="4">
    <source>
        <dbReference type="ARBA" id="ARBA00023163"/>
    </source>
</evidence>
<evidence type="ECO:0000256" key="3">
    <source>
        <dbReference type="ARBA" id="ARBA00023082"/>
    </source>
</evidence>
<feature type="region of interest" description="Disordered" evidence="5">
    <location>
        <begin position="1"/>
        <end position="20"/>
    </location>
</feature>
<proteinExistence type="inferred from homology"/>
<dbReference type="InterPro" id="IPR007627">
    <property type="entry name" value="RNA_pol_sigma70_r2"/>
</dbReference>
<dbReference type="NCBIfam" id="TIGR02937">
    <property type="entry name" value="sigma70-ECF"/>
    <property type="match status" value="1"/>
</dbReference>
<keyword evidence="9" id="KW-1185">Reference proteome</keyword>
<keyword evidence="2" id="KW-0805">Transcription regulation</keyword>
<evidence type="ECO:0000256" key="5">
    <source>
        <dbReference type="SAM" id="MobiDB-lite"/>
    </source>
</evidence>
<dbReference type="InterPro" id="IPR039425">
    <property type="entry name" value="RNA_pol_sigma-70-like"/>
</dbReference>
<evidence type="ECO:0000256" key="1">
    <source>
        <dbReference type="ARBA" id="ARBA00010641"/>
    </source>
</evidence>
<dbReference type="InterPro" id="IPR013325">
    <property type="entry name" value="RNA_pol_sigma_r2"/>
</dbReference>
<gene>
    <name evidence="8" type="ORF">ACFQ27_06965</name>
</gene>
<evidence type="ECO:0000256" key="2">
    <source>
        <dbReference type="ARBA" id="ARBA00023015"/>
    </source>
</evidence>
<dbReference type="Pfam" id="PF08281">
    <property type="entry name" value="Sigma70_r4_2"/>
    <property type="match status" value="1"/>
</dbReference>
<dbReference type="InterPro" id="IPR013324">
    <property type="entry name" value="RNA_pol_sigma_r3/r4-like"/>
</dbReference>
<dbReference type="PANTHER" id="PTHR43133:SF63">
    <property type="entry name" value="RNA POLYMERASE SIGMA FACTOR FECI-RELATED"/>
    <property type="match status" value="1"/>
</dbReference>
<evidence type="ECO:0000259" key="7">
    <source>
        <dbReference type="Pfam" id="PF08281"/>
    </source>
</evidence>
<dbReference type="Proteomes" id="UP001597216">
    <property type="component" value="Unassembled WGS sequence"/>
</dbReference>
<keyword evidence="4" id="KW-0804">Transcription</keyword>
<protein>
    <submittedName>
        <fullName evidence="8">RNA polymerase sigma factor</fullName>
    </submittedName>
</protein>
<feature type="domain" description="RNA polymerase sigma factor 70 region 4 type 2" evidence="7">
    <location>
        <begin position="154"/>
        <end position="205"/>
    </location>
</feature>
<dbReference type="EMBL" id="JBHTLQ010000011">
    <property type="protein sequence ID" value="MFD1190316.1"/>
    <property type="molecule type" value="Genomic_DNA"/>
</dbReference>
<evidence type="ECO:0000313" key="9">
    <source>
        <dbReference type="Proteomes" id="UP001597216"/>
    </source>
</evidence>
<dbReference type="CDD" id="cd06171">
    <property type="entry name" value="Sigma70_r4"/>
    <property type="match status" value="1"/>
</dbReference>
<dbReference type="Gene3D" id="1.10.1740.10">
    <property type="match status" value="1"/>
</dbReference>